<dbReference type="GO" id="GO:0042060">
    <property type="term" value="P:wound healing"/>
    <property type="evidence" value="ECO:0007669"/>
    <property type="project" value="TreeGrafter"/>
</dbReference>
<dbReference type="SMART" id="SM00250">
    <property type="entry name" value="PLEC"/>
    <property type="match status" value="3"/>
</dbReference>
<dbReference type="GO" id="GO:0045104">
    <property type="term" value="P:intermediate filament cytoskeleton organization"/>
    <property type="evidence" value="ECO:0007669"/>
    <property type="project" value="InterPro"/>
</dbReference>
<evidence type="ECO:0000313" key="4">
    <source>
        <dbReference type="Proteomes" id="UP000095283"/>
    </source>
</evidence>
<dbReference type="SUPFAM" id="SSF75399">
    <property type="entry name" value="Plakin repeat"/>
    <property type="match status" value="2"/>
</dbReference>
<dbReference type="GO" id="GO:0005737">
    <property type="term" value="C:cytoplasm"/>
    <property type="evidence" value="ECO:0007669"/>
    <property type="project" value="TreeGrafter"/>
</dbReference>
<dbReference type="SUPFAM" id="SSF46966">
    <property type="entry name" value="Spectrin repeat"/>
    <property type="match status" value="3"/>
</dbReference>
<organism evidence="4 5">
    <name type="scientific">Heterorhabditis bacteriophora</name>
    <name type="common">Entomopathogenic nematode worm</name>
    <dbReference type="NCBI Taxonomy" id="37862"/>
    <lineage>
        <taxon>Eukaryota</taxon>
        <taxon>Metazoa</taxon>
        <taxon>Ecdysozoa</taxon>
        <taxon>Nematoda</taxon>
        <taxon>Chromadorea</taxon>
        <taxon>Rhabditida</taxon>
        <taxon>Rhabditina</taxon>
        <taxon>Rhabditomorpha</taxon>
        <taxon>Strongyloidea</taxon>
        <taxon>Heterorhabditidae</taxon>
        <taxon>Heterorhabditis</taxon>
    </lineage>
</organism>
<feature type="compositionally biased region" description="Basic and acidic residues" evidence="3">
    <location>
        <begin position="1"/>
        <end position="124"/>
    </location>
</feature>
<dbReference type="PANTHER" id="PTHR23169:SF23">
    <property type="entry name" value="SHORT STOP, ISOFORM H"/>
    <property type="match status" value="1"/>
</dbReference>
<dbReference type="GO" id="GO:0031122">
    <property type="term" value="P:cytoplasmic microtubule organization"/>
    <property type="evidence" value="ECO:0007669"/>
    <property type="project" value="TreeGrafter"/>
</dbReference>
<proteinExistence type="predicted"/>
<dbReference type="InterPro" id="IPR018159">
    <property type="entry name" value="Spectrin/alpha-actinin"/>
</dbReference>
<feature type="region of interest" description="Disordered" evidence="3">
    <location>
        <begin position="1"/>
        <end position="126"/>
    </location>
</feature>
<evidence type="ECO:0000256" key="1">
    <source>
        <dbReference type="ARBA" id="ARBA00022553"/>
    </source>
</evidence>
<name>A0A1I7XGR2_HETBA</name>
<dbReference type="AlphaFoldDB" id="A0A1I7XGR2"/>
<dbReference type="InterPro" id="IPR035915">
    <property type="entry name" value="Plakin_repeat_sf"/>
</dbReference>
<dbReference type="InterPro" id="IPR043197">
    <property type="entry name" value="Plakin"/>
</dbReference>
<keyword evidence="2" id="KW-0677">Repeat</keyword>
<dbReference type="GO" id="GO:0005198">
    <property type="term" value="F:structural molecule activity"/>
    <property type="evidence" value="ECO:0007669"/>
    <property type="project" value="TreeGrafter"/>
</dbReference>
<reference evidence="5" key="1">
    <citation type="submission" date="2016-11" db="UniProtKB">
        <authorList>
            <consortium name="WormBaseParasite"/>
        </authorList>
    </citation>
    <scope>IDENTIFICATION</scope>
</reference>
<dbReference type="InterPro" id="IPR001101">
    <property type="entry name" value="Plectin_repeat"/>
</dbReference>
<dbReference type="CDD" id="cd00176">
    <property type="entry name" value="SPEC"/>
    <property type="match status" value="1"/>
</dbReference>
<sequence>MSRLAESKHSLQEEEDRRRAEEEAKRRAFEAARLKALEDADRLRREREAAEAARRAAEDADRARRLADEAERARKMAEDAERRRREEEERRRRDEAERRRREDEDRRRREEEERRRREEEERRKMPSLNIVQGNQMHEVVGQENPDEWDIMGNLPEVAKITEHEDEIFSEAEKWGIIDGKRGFYLDKNENKRMSFTEAAQQHRMYPTGGVPDNAGDAIHTTVKVQTRTQVAKKEATSSGALLDDNTLGKALSLGWYEPNSGMFIHPDTQKQMTLKEAIIKGLFNPYDTTVIDKKNTRTLSLLEAIQEGIVDDTAGTVLDTQSKEKYDLNSALNKDAVKCGMIALIASPMKAAQAVAEAVKRRDAEGYKFKIENYDGGSLGSRTSVPKFREETTITRLTPHKTEPTLSVRMRQSQTSLGDRSRSLIDDPSTIADLQHEFLSNLEANQFDTDEKIITNPSGGPRLSVREAAETGLLDVLTGEIVVPESGRRYSIPKAVHLNYVQGDAAKRLMESLNMSIEELNLSQQGAPSPGLTFSPDGSNTTRTWTKTIDLDGKLNRLTNEARQFVVDQTRSLEVSAGDLKLADVNGYWLRANREIGSCGEDLKKDISDMEPVGRSQAELAKQLFECDEINKQILEKENDIEMLAAEWNRTLEDAVVSKPQWEPNWTTINDAKNVSALVDELNVIGSCQVLTSTAVVSDPRVYSDKLKQLKDSLKPVGDRIDNFVADCRLLIKTAGPETDTTELVRNITDMFIHSIAFYLYLTLENRLKLYCKIYRNYISLEQLYYVQDNALESVSDAWSLVSATVAEREIEIDAAVQQMGRYEDAYKAILNWLEETEEMMENQRPPAPDAKVNFSYKNVYINLLLNTIVSKAHLHAYDVLLKHIEDKQTSIKGFSSLIDKVTEMNEDEKKSLKQKNQDVWKRYNNLLSGAQDRQARLMDAVDLAERLAEATVPLDAWFVQTEKRLTELANVPTDTGKVDIQLREQRHLEEEIAEKGKDVDQVLAVRYFQQLKSIVPMLCALVGVEDAKELEIKSNQLASRYDSLAERNRFMKGLLADIAVQVGDFVQDANNLSTWLDDVEHELFEINELAIEPNDLIEQTNILSVKLKKRCNAVGIYIFYRYVDLIFAMEEDIVKWRPEIDDLVAVSTQLQALSAPDRAEELFQNTVDMNKRVNQIADKVRTRLREVISEAKNISKQIDFECGEATLIERCDQGKELIDEVGD</sequence>
<dbReference type="Gene3D" id="3.90.1290.10">
    <property type="entry name" value="Plakin repeat"/>
    <property type="match status" value="2"/>
</dbReference>
<dbReference type="GO" id="GO:0005882">
    <property type="term" value="C:intermediate filament"/>
    <property type="evidence" value="ECO:0007669"/>
    <property type="project" value="TreeGrafter"/>
</dbReference>
<dbReference type="SMART" id="SM00150">
    <property type="entry name" value="SPEC"/>
    <property type="match status" value="2"/>
</dbReference>
<accession>A0A1I7XGR2</accession>
<dbReference type="Proteomes" id="UP000095283">
    <property type="component" value="Unplaced"/>
</dbReference>
<keyword evidence="4" id="KW-1185">Reference proteome</keyword>
<dbReference type="GO" id="GO:0030056">
    <property type="term" value="C:hemidesmosome"/>
    <property type="evidence" value="ECO:0007669"/>
    <property type="project" value="TreeGrafter"/>
</dbReference>
<evidence type="ECO:0000313" key="5">
    <source>
        <dbReference type="WBParaSite" id="Hba_16870"/>
    </source>
</evidence>
<protein>
    <submittedName>
        <fullName evidence="5">Calponin-homology (CH) domain-containing protein</fullName>
    </submittedName>
</protein>
<dbReference type="GO" id="GO:0016020">
    <property type="term" value="C:membrane"/>
    <property type="evidence" value="ECO:0007669"/>
    <property type="project" value="TreeGrafter"/>
</dbReference>
<dbReference type="Gene3D" id="1.20.58.60">
    <property type="match status" value="2"/>
</dbReference>
<dbReference type="WBParaSite" id="Hba_16870">
    <property type="protein sequence ID" value="Hba_16870"/>
    <property type="gene ID" value="Hba_16870"/>
</dbReference>
<dbReference type="PANTHER" id="PTHR23169">
    <property type="entry name" value="ENVOPLAKIN"/>
    <property type="match status" value="1"/>
</dbReference>
<keyword evidence="1" id="KW-0597">Phosphoprotein</keyword>
<evidence type="ECO:0000256" key="2">
    <source>
        <dbReference type="ARBA" id="ARBA00022737"/>
    </source>
</evidence>
<evidence type="ECO:0000256" key="3">
    <source>
        <dbReference type="SAM" id="MobiDB-lite"/>
    </source>
</evidence>